<sequence>MHAKSAISEITVFVVEDDDVDFMTIERSFHHERIANTIIRAKDGIEAFELMKNDKIPQPYITLLDLRMPRLDGLGLLNKIRSDDSLKSTTIFVLTTSSDDTDINKSYERNVAGYFVKDQVGKEFIDMIQMLEGYWRIVHLPHQNDT</sequence>
<gene>
    <name evidence="3" type="ORF">GCM10007877_27350</name>
</gene>
<organism evidence="3 4">
    <name type="scientific">Marinibactrum halimedae</name>
    <dbReference type="NCBI Taxonomy" id="1444977"/>
    <lineage>
        <taxon>Bacteria</taxon>
        <taxon>Pseudomonadati</taxon>
        <taxon>Pseudomonadota</taxon>
        <taxon>Gammaproteobacteria</taxon>
        <taxon>Cellvibrionales</taxon>
        <taxon>Cellvibrionaceae</taxon>
        <taxon>Marinibactrum</taxon>
    </lineage>
</organism>
<evidence type="ECO:0000313" key="4">
    <source>
        <dbReference type="Proteomes" id="UP001156870"/>
    </source>
</evidence>
<keyword evidence="1" id="KW-0597">Phosphoprotein</keyword>
<dbReference type="SMART" id="SM00448">
    <property type="entry name" value="REC"/>
    <property type="match status" value="1"/>
</dbReference>
<evidence type="ECO:0000259" key="2">
    <source>
        <dbReference type="PROSITE" id="PS50110"/>
    </source>
</evidence>
<proteinExistence type="predicted"/>
<feature type="modified residue" description="4-aspartylphosphate" evidence="1">
    <location>
        <position position="65"/>
    </location>
</feature>
<dbReference type="Pfam" id="PF00072">
    <property type="entry name" value="Response_reg"/>
    <property type="match status" value="1"/>
</dbReference>
<dbReference type="PANTHER" id="PTHR44520:SF2">
    <property type="entry name" value="RESPONSE REGULATOR RCP1"/>
    <property type="match status" value="1"/>
</dbReference>
<dbReference type="RefSeq" id="WP_232594380.1">
    <property type="nucleotide sequence ID" value="NZ_BSPD01000064.1"/>
</dbReference>
<name>A0AA37T727_9GAMM</name>
<dbReference type="InterPro" id="IPR011006">
    <property type="entry name" value="CheY-like_superfamily"/>
</dbReference>
<dbReference type="PANTHER" id="PTHR44520">
    <property type="entry name" value="RESPONSE REGULATOR RCP1-RELATED"/>
    <property type="match status" value="1"/>
</dbReference>
<accession>A0AA37T727</accession>
<dbReference type="Proteomes" id="UP001156870">
    <property type="component" value="Unassembled WGS sequence"/>
</dbReference>
<comment type="caution">
    <text evidence="3">The sequence shown here is derived from an EMBL/GenBank/DDBJ whole genome shotgun (WGS) entry which is preliminary data.</text>
</comment>
<dbReference type="AlphaFoldDB" id="A0AA37T727"/>
<evidence type="ECO:0000256" key="1">
    <source>
        <dbReference type="PROSITE-ProRule" id="PRU00169"/>
    </source>
</evidence>
<reference evidence="3 4" key="1">
    <citation type="journal article" date="2014" name="Int. J. Syst. Evol. Microbiol.">
        <title>Complete genome sequence of Corynebacterium casei LMG S-19264T (=DSM 44701T), isolated from a smear-ripened cheese.</title>
        <authorList>
            <consortium name="US DOE Joint Genome Institute (JGI-PGF)"/>
            <person name="Walter F."/>
            <person name="Albersmeier A."/>
            <person name="Kalinowski J."/>
            <person name="Ruckert C."/>
        </authorList>
    </citation>
    <scope>NUCLEOTIDE SEQUENCE [LARGE SCALE GENOMIC DNA]</scope>
    <source>
        <strain evidence="3 4">NBRC 110095</strain>
    </source>
</reference>
<dbReference type="InterPro" id="IPR001789">
    <property type="entry name" value="Sig_transdc_resp-reg_receiver"/>
</dbReference>
<dbReference type="PROSITE" id="PS50110">
    <property type="entry name" value="RESPONSE_REGULATORY"/>
    <property type="match status" value="1"/>
</dbReference>
<dbReference type="EMBL" id="BSPD01000064">
    <property type="protein sequence ID" value="GLS27016.1"/>
    <property type="molecule type" value="Genomic_DNA"/>
</dbReference>
<keyword evidence="4" id="KW-1185">Reference proteome</keyword>
<dbReference type="SUPFAM" id="SSF52172">
    <property type="entry name" value="CheY-like"/>
    <property type="match status" value="1"/>
</dbReference>
<dbReference type="Gene3D" id="3.40.50.2300">
    <property type="match status" value="1"/>
</dbReference>
<feature type="domain" description="Response regulatory" evidence="2">
    <location>
        <begin position="11"/>
        <end position="132"/>
    </location>
</feature>
<dbReference type="InterPro" id="IPR052893">
    <property type="entry name" value="TCS_response_regulator"/>
</dbReference>
<dbReference type="GO" id="GO:0000160">
    <property type="term" value="P:phosphorelay signal transduction system"/>
    <property type="evidence" value="ECO:0007669"/>
    <property type="project" value="InterPro"/>
</dbReference>
<evidence type="ECO:0000313" key="3">
    <source>
        <dbReference type="EMBL" id="GLS27016.1"/>
    </source>
</evidence>
<protein>
    <submittedName>
        <fullName evidence="3">Response regulator</fullName>
    </submittedName>
</protein>